<comment type="function">
    <text evidence="4">Involved in DNA repair and RecF pathway recombination.</text>
</comment>
<evidence type="ECO:0000259" key="5">
    <source>
        <dbReference type="Pfam" id="PF11967"/>
    </source>
</evidence>
<gene>
    <name evidence="4 6" type="primary">recO</name>
    <name evidence="6" type="ORF">QW060_16930</name>
</gene>
<name>A0ABT8D0P1_9FLAO</name>
<dbReference type="Pfam" id="PF11967">
    <property type="entry name" value="RecO_N"/>
    <property type="match status" value="1"/>
</dbReference>
<dbReference type="Pfam" id="PF02565">
    <property type="entry name" value="RecO_C"/>
    <property type="match status" value="1"/>
</dbReference>
<protein>
    <recommendedName>
        <fullName evidence="4">DNA repair protein RecO</fullName>
    </recommendedName>
    <alternativeName>
        <fullName evidence="4">Recombination protein O</fullName>
    </alternativeName>
</protein>
<dbReference type="PANTHER" id="PTHR33991">
    <property type="entry name" value="DNA REPAIR PROTEIN RECO"/>
    <property type="match status" value="1"/>
</dbReference>
<dbReference type="RefSeq" id="WP_290364640.1">
    <property type="nucleotide sequence ID" value="NZ_JAUFQU010000001.1"/>
</dbReference>
<dbReference type="NCBIfam" id="TIGR00613">
    <property type="entry name" value="reco"/>
    <property type="match status" value="1"/>
</dbReference>
<feature type="domain" description="DNA replication/recombination mediator RecO N-terminal" evidence="5">
    <location>
        <begin position="1"/>
        <end position="82"/>
    </location>
</feature>
<reference evidence="7" key="1">
    <citation type="journal article" date="2019" name="Int. J. Syst. Evol. Microbiol.">
        <title>The Global Catalogue of Microorganisms (GCM) 10K type strain sequencing project: providing services to taxonomists for standard genome sequencing and annotation.</title>
        <authorList>
            <consortium name="The Broad Institute Genomics Platform"/>
            <consortium name="The Broad Institute Genome Sequencing Center for Infectious Disease"/>
            <person name="Wu L."/>
            <person name="Ma J."/>
        </authorList>
    </citation>
    <scope>NUCLEOTIDE SEQUENCE [LARGE SCALE GENOMIC DNA]</scope>
    <source>
        <strain evidence="7">CECT 7184</strain>
    </source>
</reference>
<organism evidence="6 7">
    <name type="scientific">Paenimyroides ceti</name>
    <dbReference type="NCBI Taxonomy" id="395087"/>
    <lineage>
        <taxon>Bacteria</taxon>
        <taxon>Pseudomonadati</taxon>
        <taxon>Bacteroidota</taxon>
        <taxon>Flavobacteriia</taxon>
        <taxon>Flavobacteriales</taxon>
        <taxon>Flavobacteriaceae</taxon>
        <taxon>Paenimyroides</taxon>
    </lineage>
</organism>
<evidence type="ECO:0000313" key="6">
    <source>
        <dbReference type="EMBL" id="MDN3708789.1"/>
    </source>
</evidence>
<evidence type="ECO:0000256" key="4">
    <source>
        <dbReference type="HAMAP-Rule" id="MF_00201"/>
    </source>
</evidence>
<evidence type="ECO:0000256" key="3">
    <source>
        <dbReference type="ARBA" id="ARBA00023204"/>
    </source>
</evidence>
<dbReference type="EMBL" id="JAUFQU010000001">
    <property type="protein sequence ID" value="MDN3708789.1"/>
    <property type="molecule type" value="Genomic_DNA"/>
</dbReference>
<keyword evidence="7" id="KW-1185">Reference proteome</keyword>
<dbReference type="SUPFAM" id="SSF50249">
    <property type="entry name" value="Nucleic acid-binding proteins"/>
    <property type="match status" value="1"/>
</dbReference>
<dbReference type="HAMAP" id="MF_00201">
    <property type="entry name" value="RecO"/>
    <property type="match status" value="1"/>
</dbReference>
<comment type="caution">
    <text evidence="6">The sequence shown here is derived from an EMBL/GenBank/DDBJ whole genome shotgun (WGS) entry which is preliminary data.</text>
</comment>
<accession>A0ABT8D0P1</accession>
<dbReference type="PANTHER" id="PTHR33991:SF1">
    <property type="entry name" value="DNA REPAIR PROTEIN RECO"/>
    <property type="match status" value="1"/>
</dbReference>
<evidence type="ECO:0000256" key="1">
    <source>
        <dbReference type="ARBA" id="ARBA00022763"/>
    </source>
</evidence>
<proteinExistence type="inferred from homology"/>
<keyword evidence="1 4" id="KW-0227">DNA damage</keyword>
<dbReference type="InterPro" id="IPR012340">
    <property type="entry name" value="NA-bd_OB-fold"/>
</dbReference>
<dbReference type="Proteomes" id="UP001242368">
    <property type="component" value="Unassembled WGS sequence"/>
</dbReference>
<keyword evidence="2 4" id="KW-0233">DNA recombination</keyword>
<comment type="similarity">
    <text evidence="4">Belongs to the RecO family.</text>
</comment>
<keyword evidence="3 4" id="KW-0234">DNA repair</keyword>
<dbReference type="Gene3D" id="2.40.50.140">
    <property type="entry name" value="Nucleic acid-binding proteins"/>
    <property type="match status" value="1"/>
</dbReference>
<dbReference type="InterPro" id="IPR003717">
    <property type="entry name" value="RecO"/>
</dbReference>
<evidence type="ECO:0000256" key="2">
    <source>
        <dbReference type="ARBA" id="ARBA00023172"/>
    </source>
</evidence>
<evidence type="ECO:0000313" key="7">
    <source>
        <dbReference type="Proteomes" id="UP001242368"/>
    </source>
</evidence>
<sequence length="238" mass="28130">MHFKTKAIVLHTVRYQEKSLIVRCFTEAFGITSYFIKNAFSKNKNTLNIAYFQPLTLLEINATHKNKGNLEYITNLSLLHPYQNINNDFSKSTVFIFLAELYSIVLKEEKENSSLFSFLEESLIWFDTHPYFADFHLFSMMGITKFLGFYPNTEDIRGTYFNPIEGKFMFTPEHLCFNEDESFLFKKLLTHNYVSDIPVFNGNERKLLIRMLLRYFELHTVGFRQPLSLDILSEIYTH</sequence>
<dbReference type="InterPro" id="IPR022572">
    <property type="entry name" value="DNA_rep/recomb_RecO_N"/>
</dbReference>